<dbReference type="EMBL" id="JAGTPX010000055">
    <property type="protein sequence ID" value="MBR8672677.1"/>
    <property type="molecule type" value="Genomic_DNA"/>
</dbReference>
<gene>
    <name evidence="1" type="ORF">KD144_24385</name>
</gene>
<protein>
    <submittedName>
        <fullName evidence="1">Uncharacterized protein</fullName>
    </submittedName>
</protein>
<reference evidence="1" key="1">
    <citation type="submission" date="2021-04" db="EMBL/GenBank/DDBJ databases">
        <title>Genomic analysis of electroactive and textile dye degrading Bacillus circulans strain: DC10 isolated from constructed wetland-microbial fuel cells treating textile dye wastewaters.</title>
        <authorList>
            <person name="Patel D.U."/>
            <person name="Desai C.R."/>
        </authorList>
    </citation>
    <scope>NUCLEOTIDE SEQUENCE</scope>
    <source>
        <strain evidence="1">DC10</strain>
    </source>
</reference>
<dbReference type="AlphaFoldDB" id="A0A941GMG8"/>
<comment type="caution">
    <text evidence="1">The sequence shown here is derived from an EMBL/GenBank/DDBJ whole genome shotgun (WGS) entry which is preliminary data.</text>
</comment>
<sequence length="128" mass="14258">MDMNIINGILAASLAFTGGTGLALFSDKDTPNQNTVIQEQSGNYDQMVELMESGDVGSMQKYMEEGNMNVDEMQKFMEEGNMNFGQMKPYMSEMHPNLNNQQLEEMYKGMHGTGGSSQSSNFREMGNL</sequence>
<dbReference type="OrthoDB" id="2166958at2"/>
<name>A0A941GMG8_NIACI</name>
<accession>A0A941GMG8</accession>
<evidence type="ECO:0000313" key="1">
    <source>
        <dbReference type="EMBL" id="MBR8672677.1"/>
    </source>
</evidence>
<organism evidence="1">
    <name type="scientific">Niallia circulans</name>
    <name type="common">Bacillus circulans</name>
    <dbReference type="NCBI Taxonomy" id="1397"/>
    <lineage>
        <taxon>Bacteria</taxon>
        <taxon>Bacillati</taxon>
        <taxon>Bacillota</taxon>
        <taxon>Bacilli</taxon>
        <taxon>Bacillales</taxon>
        <taxon>Bacillaceae</taxon>
        <taxon>Niallia</taxon>
    </lineage>
</organism>
<proteinExistence type="predicted"/>